<evidence type="ECO:0000313" key="18">
    <source>
        <dbReference type="EMBL" id="KAG0472276.1"/>
    </source>
</evidence>
<keyword evidence="5" id="KW-0507">mRNA processing</keyword>
<gene>
    <name evidence="18" type="ORF">HPP92_016822</name>
</gene>
<feature type="domain" description="Protein kinase" evidence="17">
    <location>
        <begin position="168"/>
        <end position="417"/>
    </location>
</feature>
<dbReference type="InterPro" id="IPR000719">
    <property type="entry name" value="Prot_kinase_dom"/>
</dbReference>
<dbReference type="InterPro" id="IPR001245">
    <property type="entry name" value="Ser-Thr/Tyr_kinase_cat_dom"/>
</dbReference>
<evidence type="ECO:0000256" key="16">
    <source>
        <dbReference type="SAM" id="Phobius"/>
    </source>
</evidence>
<evidence type="ECO:0000256" key="11">
    <source>
        <dbReference type="ARBA" id="ARBA00023136"/>
    </source>
</evidence>
<evidence type="ECO:0000256" key="2">
    <source>
        <dbReference type="ARBA" id="ARBA00004604"/>
    </source>
</evidence>
<evidence type="ECO:0000256" key="5">
    <source>
        <dbReference type="ARBA" id="ARBA00022664"/>
    </source>
</evidence>
<keyword evidence="4" id="KW-0723">Serine/threonine-protein kinase</keyword>
<dbReference type="GO" id="GO:0005524">
    <property type="term" value="F:ATP binding"/>
    <property type="evidence" value="ECO:0007669"/>
    <property type="project" value="InterPro"/>
</dbReference>
<dbReference type="Pfam" id="PF00069">
    <property type="entry name" value="Pkinase"/>
    <property type="match status" value="1"/>
</dbReference>
<keyword evidence="7" id="KW-0747">Spliceosome</keyword>
<dbReference type="PROSITE" id="PS00108">
    <property type="entry name" value="PROTEIN_KINASE_ST"/>
    <property type="match status" value="1"/>
</dbReference>
<dbReference type="PROSITE" id="PS50011">
    <property type="entry name" value="PROTEIN_KINASE_DOM"/>
    <property type="match status" value="1"/>
</dbReference>
<dbReference type="InterPro" id="IPR018492">
    <property type="entry name" value="Ribosomal_eL8/Nhp2"/>
</dbReference>
<dbReference type="CDD" id="cd21104">
    <property type="entry name" value="SNU13"/>
    <property type="match status" value="1"/>
</dbReference>
<dbReference type="Gene3D" id="1.10.510.10">
    <property type="entry name" value="Transferase(Phosphotransferase) domain 1"/>
    <property type="match status" value="1"/>
</dbReference>
<dbReference type="SUPFAM" id="SSF55315">
    <property type="entry name" value="L30e-like"/>
    <property type="match status" value="1"/>
</dbReference>
<dbReference type="GO" id="GO:0003723">
    <property type="term" value="F:RNA binding"/>
    <property type="evidence" value="ECO:0007669"/>
    <property type="project" value="UniProtKB-KW"/>
</dbReference>
<dbReference type="InterPro" id="IPR045874">
    <property type="entry name" value="LRK10/LRL21-25-like"/>
</dbReference>
<comment type="subcellular location">
    <subcellularLocation>
        <location evidence="1">Membrane</location>
        <topology evidence="1">Single-pass type I membrane protein</topology>
    </subcellularLocation>
    <subcellularLocation>
        <location evidence="2">Nucleus</location>
        <location evidence="2">Nucleolus</location>
    </subcellularLocation>
</comment>
<evidence type="ECO:0000256" key="9">
    <source>
        <dbReference type="ARBA" id="ARBA00022884"/>
    </source>
</evidence>
<dbReference type="GO" id="GO:0006397">
    <property type="term" value="P:mRNA processing"/>
    <property type="evidence" value="ECO:0007669"/>
    <property type="project" value="UniProtKB-KW"/>
</dbReference>
<protein>
    <recommendedName>
        <fullName evidence="17">Protein kinase domain-containing protein</fullName>
    </recommendedName>
</protein>
<dbReference type="GO" id="GO:0004674">
    <property type="term" value="F:protein serine/threonine kinase activity"/>
    <property type="evidence" value="ECO:0007669"/>
    <property type="project" value="UniProtKB-KW"/>
</dbReference>
<dbReference type="AlphaFoldDB" id="A0A835QJX9"/>
<keyword evidence="10 16" id="KW-1133">Transmembrane helix</keyword>
<dbReference type="Pfam" id="PF01248">
    <property type="entry name" value="Ribosomal_L7Ae"/>
    <property type="match status" value="1"/>
</dbReference>
<dbReference type="PANTHER" id="PTHR27009">
    <property type="entry name" value="RUST RESISTANCE KINASE LR10-RELATED"/>
    <property type="match status" value="1"/>
</dbReference>
<dbReference type="SUPFAM" id="SSF56112">
    <property type="entry name" value="Protein kinase-like (PK-like)"/>
    <property type="match status" value="1"/>
</dbReference>
<dbReference type="GO" id="GO:0008380">
    <property type="term" value="P:RNA splicing"/>
    <property type="evidence" value="ECO:0007669"/>
    <property type="project" value="UniProtKB-KW"/>
</dbReference>
<evidence type="ECO:0000256" key="8">
    <source>
        <dbReference type="ARBA" id="ARBA00022729"/>
    </source>
</evidence>
<evidence type="ECO:0000256" key="12">
    <source>
        <dbReference type="ARBA" id="ARBA00023180"/>
    </source>
</evidence>
<keyword evidence="4" id="KW-0418">Kinase</keyword>
<keyword evidence="8" id="KW-0732">Signal</keyword>
<dbReference type="GO" id="GO:0016020">
    <property type="term" value="C:membrane"/>
    <property type="evidence" value="ECO:0007669"/>
    <property type="project" value="UniProtKB-SubCell"/>
</dbReference>
<dbReference type="PROSITE" id="PS01082">
    <property type="entry name" value="RIBOSOMAL_L7AE"/>
    <property type="match status" value="1"/>
</dbReference>
<evidence type="ECO:0000256" key="10">
    <source>
        <dbReference type="ARBA" id="ARBA00022989"/>
    </source>
</evidence>
<name>A0A835QJX9_VANPL</name>
<evidence type="ECO:0000256" key="4">
    <source>
        <dbReference type="ARBA" id="ARBA00022527"/>
    </source>
</evidence>
<dbReference type="OrthoDB" id="4062651at2759"/>
<dbReference type="InterPro" id="IPR029064">
    <property type="entry name" value="Ribosomal_eL30-like_sf"/>
</dbReference>
<dbReference type="InterPro" id="IPR008271">
    <property type="entry name" value="Ser/Thr_kinase_AS"/>
</dbReference>
<evidence type="ECO:0000256" key="7">
    <source>
        <dbReference type="ARBA" id="ARBA00022728"/>
    </source>
</evidence>
<keyword evidence="12" id="KW-0325">Glycoprotein</keyword>
<reference evidence="18 19" key="1">
    <citation type="journal article" date="2020" name="Nat. Food">
        <title>A phased Vanilla planifolia genome enables genetic improvement of flavour and production.</title>
        <authorList>
            <person name="Hasing T."/>
            <person name="Tang H."/>
            <person name="Brym M."/>
            <person name="Khazi F."/>
            <person name="Huang T."/>
            <person name="Chambers A.H."/>
        </authorList>
    </citation>
    <scope>NUCLEOTIDE SEQUENCE [LARGE SCALE GENOMIC DNA]</scope>
    <source>
        <tissue evidence="18">Leaf</tissue>
    </source>
</reference>
<sequence>MIPNTSFAEAKAVNFNFQPPWFTTPIALLALTVQSNRIIICKSSNLEDMSAPANNTTSPPSSKDNGSKANSGIISTAIVVGGIVIIAIVARLIKCYVKVRLKRASPTHNTSTTNSSSSASNSAVVNISNITVNPDSVLGDATMERFLEDILKEKPIRFTPQQLIDFTYNYTEKLGAGGFGVAYKRRFPNGIPVAVKVLHKTQDKRAEEQFMAEVATIGRTYHIHLVRLYGFCFDSAVKALVYEFMESGSLDNQRIRYLHEECEQKIIHYDIKPGNVLLDANFSPKVADFGLAKLCNRDASHVTNTGARGTPGYAAPEMWTPLPLTHKCDVYSFGMLLFEILGRRRNLDFRNNESQEWFPIWVWERYEQGQLQSVASVYGIKDRDREKAERICQVALWCVQYKPEMRPEMGMVAYPLADAQLTITILDLIQQAANYKQLKKGANEATKTLNRGISEFVVMAADTESLEILLHLPLLAEDKNVPYVFVPSKQALGRACGVTRPVIACSATSNEGSQLKSQILQVKDAIEKLLI</sequence>
<keyword evidence="15" id="KW-0687">Ribonucleoprotein</keyword>
<evidence type="ECO:0000259" key="17">
    <source>
        <dbReference type="PROSITE" id="PS50011"/>
    </source>
</evidence>
<dbReference type="Gene3D" id="3.30.1330.30">
    <property type="match status" value="1"/>
</dbReference>
<dbReference type="Proteomes" id="UP000639772">
    <property type="component" value="Unassembled WGS sequence"/>
</dbReference>
<dbReference type="InterPro" id="IPR004038">
    <property type="entry name" value="Ribosomal_eL8/eL30/eS12/Gad45"/>
</dbReference>
<dbReference type="GO" id="GO:0005681">
    <property type="term" value="C:spliceosomal complex"/>
    <property type="evidence" value="ECO:0007669"/>
    <property type="project" value="UniProtKB-KW"/>
</dbReference>
<comment type="caution">
    <text evidence="18">The sequence shown here is derived from an EMBL/GenBank/DDBJ whole genome shotgun (WGS) entry which is preliminary data.</text>
</comment>
<keyword evidence="14" id="KW-0539">Nucleus</keyword>
<evidence type="ECO:0000256" key="6">
    <source>
        <dbReference type="ARBA" id="ARBA00022692"/>
    </source>
</evidence>
<feature type="transmembrane region" description="Helical" evidence="16">
    <location>
        <begin position="72"/>
        <end position="93"/>
    </location>
</feature>
<dbReference type="InterPro" id="IPR011009">
    <property type="entry name" value="Kinase-like_dom_sf"/>
</dbReference>
<evidence type="ECO:0000313" key="19">
    <source>
        <dbReference type="Proteomes" id="UP000639772"/>
    </source>
</evidence>
<dbReference type="PRINTS" id="PR00881">
    <property type="entry name" value="L7ARS6FAMILY"/>
</dbReference>
<keyword evidence="6 16" id="KW-0812">Transmembrane</keyword>
<dbReference type="InterPro" id="IPR002415">
    <property type="entry name" value="H/ACA_rnp_Nhp2-like"/>
</dbReference>
<accession>A0A835QJX9</accession>
<evidence type="ECO:0000256" key="15">
    <source>
        <dbReference type="ARBA" id="ARBA00023274"/>
    </source>
</evidence>
<evidence type="ECO:0000256" key="3">
    <source>
        <dbReference type="ARBA" id="ARBA00007337"/>
    </source>
</evidence>
<evidence type="ECO:0000256" key="14">
    <source>
        <dbReference type="ARBA" id="ARBA00023242"/>
    </source>
</evidence>
<keyword evidence="9" id="KW-0694">RNA-binding</keyword>
<keyword evidence="13" id="KW-0508">mRNA splicing</keyword>
<dbReference type="InterPro" id="IPR004037">
    <property type="entry name" value="Ribosomal_eL8-like_CS"/>
</dbReference>
<keyword evidence="11 16" id="KW-0472">Membrane</keyword>
<dbReference type="Pfam" id="PF07714">
    <property type="entry name" value="PK_Tyr_Ser-Thr"/>
    <property type="match status" value="1"/>
</dbReference>
<dbReference type="FunFam" id="3.30.1330.30:FF:000002">
    <property type="entry name" value="NHP2-like protein 1 homolog"/>
    <property type="match status" value="1"/>
</dbReference>
<dbReference type="GO" id="GO:0005730">
    <property type="term" value="C:nucleolus"/>
    <property type="evidence" value="ECO:0007669"/>
    <property type="project" value="UniProtKB-SubCell"/>
</dbReference>
<dbReference type="Gene3D" id="3.30.200.20">
    <property type="entry name" value="Phosphorylase Kinase, domain 1"/>
    <property type="match status" value="1"/>
</dbReference>
<keyword evidence="4" id="KW-0808">Transferase</keyword>
<organism evidence="18 19">
    <name type="scientific">Vanilla planifolia</name>
    <name type="common">Vanilla</name>
    <dbReference type="NCBI Taxonomy" id="51239"/>
    <lineage>
        <taxon>Eukaryota</taxon>
        <taxon>Viridiplantae</taxon>
        <taxon>Streptophyta</taxon>
        <taxon>Embryophyta</taxon>
        <taxon>Tracheophyta</taxon>
        <taxon>Spermatophyta</taxon>
        <taxon>Magnoliopsida</taxon>
        <taxon>Liliopsida</taxon>
        <taxon>Asparagales</taxon>
        <taxon>Orchidaceae</taxon>
        <taxon>Vanilloideae</taxon>
        <taxon>Vanilleae</taxon>
        <taxon>Vanilla</taxon>
    </lineage>
</organism>
<dbReference type="GO" id="GO:0042254">
    <property type="term" value="P:ribosome biogenesis"/>
    <property type="evidence" value="ECO:0007669"/>
    <property type="project" value="InterPro"/>
</dbReference>
<comment type="similarity">
    <text evidence="3">Belongs to the eukaryotic ribosomal protein eL8 family.</text>
</comment>
<dbReference type="EMBL" id="JADCNM010000008">
    <property type="protein sequence ID" value="KAG0472276.1"/>
    <property type="molecule type" value="Genomic_DNA"/>
</dbReference>
<evidence type="ECO:0000256" key="13">
    <source>
        <dbReference type="ARBA" id="ARBA00023187"/>
    </source>
</evidence>
<dbReference type="PRINTS" id="PR00883">
    <property type="entry name" value="NUCLEARHMG"/>
</dbReference>
<evidence type="ECO:0000256" key="1">
    <source>
        <dbReference type="ARBA" id="ARBA00004479"/>
    </source>
</evidence>
<dbReference type="SMART" id="SM00220">
    <property type="entry name" value="S_TKc"/>
    <property type="match status" value="1"/>
</dbReference>
<proteinExistence type="inferred from homology"/>